<gene>
    <name evidence="1" type="ORF">QMY55_14195</name>
</gene>
<organism evidence="1 2">
    <name type="scientific">Comamonas resistens</name>
    <dbReference type="NCBI Taxonomy" id="3046670"/>
    <lineage>
        <taxon>Bacteria</taxon>
        <taxon>Pseudomonadati</taxon>
        <taxon>Pseudomonadota</taxon>
        <taxon>Betaproteobacteria</taxon>
        <taxon>Burkholderiales</taxon>
        <taxon>Comamonadaceae</taxon>
        <taxon>Comamonas</taxon>
    </lineage>
</organism>
<keyword evidence="2" id="KW-1185">Reference proteome</keyword>
<accession>A0ABY8SN72</accession>
<sequence length="101" mass="11163">MQEAIFTVSLCDYPELPEDKRLQAEARYARVLARQLGGEEEVSHALGIVQGLEDTPPEEITEEAKLTFGRWMKAARAAAEAGLQGIGGTESCFFDVRRTAY</sequence>
<reference evidence="1 2" key="1">
    <citation type="submission" date="2023-05" db="EMBL/GenBank/DDBJ databases">
        <authorList>
            <person name="Yin Y."/>
            <person name="Lu Z."/>
        </authorList>
    </citation>
    <scope>NUCLEOTIDE SEQUENCE [LARGE SCALE GENOMIC DNA]</scope>
    <source>
        <strain evidence="1 2">ZM22</strain>
    </source>
</reference>
<dbReference type="EMBL" id="CP125947">
    <property type="protein sequence ID" value="WHS63686.1"/>
    <property type="molecule type" value="Genomic_DNA"/>
</dbReference>
<name>A0ABY8SN72_9BURK</name>
<proteinExistence type="predicted"/>
<evidence type="ECO:0000313" key="1">
    <source>
        <dbReference type="EMBL" id="WHS63686.1"/>
    </source>
</evidence>
<evidence type="ECO:0000313" key="2">
    <source>
        <dbReference type="Proteomes" id="UP001240697"/>
    </source>
</evidence>
<dbReference type="RefSeq" id="WP_283484843.1">
    <property type="nucleotide sequence ID" value="NZ_CP125947.1"/>
</dbReference>
<dbReference type="Proteomes" id="UP001240697">
    <property type="component" value="Chromosome"/>
</dbReference>
<protein>
    <submittedName>
        <fullName evidence="1">Uncharacterized protein</fullName>
    </submittedName>
</protein>